<evidence type="ECO:0000256" key="1">
    <source>
        <dbReference type="SAM" id="Coils"/>
    </source>
</evidence>
<evidence type="ECO:0000256" key="2">
    <source>
        <dbReference type="SAM" id="MobiDB-lite"/>
    </source>
</evidence>
<evidence type="ECO:0000256" key="3">
    <source>
        <dbReference type="SAM" id="Phobius"/>
    </source>
</evidence>
<feature type="region of interest" description="Disordered" evidence="2">
    <location>
        <begin position="30"/>
        <end position="83"/>
    </location>
</feature>
<reference evidence="6" key="1">
    <citation type="submission" date="2023-09" db="EMBL/GenBank/DDBJ databases">
        <title>30 novel species of actinomycetes from the DSMZ collection.</title>
        <authorList>
            <person name="Nouioui I."/>
        </authorList>
    </citation>
    <scope>NUCLEOTIDE SEQUENCE</scope>
    <source>
        <strain evidence="6">DSM 115977</strain>
    </source>
</reference>
<feature type="chain" id="PRO_5046749028" evidence="4">
    <location>
        <begin position="26"/>
        <end position="335"/>
    </location>
</feature>
<comment type="caution">
    <text evidence="6">The sequence shown here is derived from an EMBL/GenBank/DDBJ whole genome shotgun (WGS) entry which is preliminary data.</text>
</comment>
<dbReference type="Pfam" id="PF14257">
    <property type="entry name" value="DUF4349"/>
    <property type="match status" value="1"/>
</dbReference>
<dbReference type="PROSITE" id="PS51257">
    <property type="entry name" value="PROKAR_LIPOPROTEIN"/>
    <property type="match status" value="1"/>
</dbReference>
<accession>A0ABU2X281</accession>
<keyword evidence="3" id="KW-1133">Transmembrane helix</keyword>
<sequence>MDGRDRRRRGVRLTAAALVALFALAGCGSDARDNADSGPAAAPAERDRAGGAADQAGGAADPAGGAAERGGKAEQGSGAGAPDLRVDQRSIIYTGTMRVQVDDVDEAARSAIATVTAAGGFIGGDQRRSADADARAELELRVPAAKFHGVVDELAKLGRQQRREIRTEDVTEQVVDLDARITTQRARVESARKLLARATSISDLVSLENELSRREADLASLEAKKERLADLTSLSTITVSLVGPDASTADEETEVGFLVGLKGGWKVFLTSMTILLTVLGAVLPWLLAIGVPLTVLLVVLRRRRRTAPPAMTPTGPAAPLPPTAPPPVPAARSGP</sequence>
<keyword evidence="3" id="KW-0472">Membrane</keyword>
<protein>
    <submittedName>
        <fullName evidence="6">DUF4349 domain-containing protein</fullName>
    </submittedName>
</protein>
<keyword evidence="3" id="KW-0812">Transmembrane</keyword>
<keyword evidence="4" id="KW-0732">Signal</keyword>
<dbReference type="Proteomes" id="UP001180973">
    <property type="component" value="Unassembled WGS sequence"/>
</dbReference>
<feature type="compositionally biased region" description="Pro residues" evidence="2">
    <location>
        <begin position="316"/>
        <end position="329"/>
    </location>
</feature>
<feature type="signal peptide" evidence="4">
    <location>
        <begin position="1"/>
        <end position="25"/>
    </location>
</feature>
<evidence type="ECO:0000313" key="6">
    <source>
        <dbReference type="EMBL" id="MDT0532293.1"/>
    </source>
</evidence>
<feature type="compositionally biased region" description="Low complexity" evidence="2">
    <location>
        <begin position="50"/>
        <end position="66"/>
    </location>
</feature>
<proteinExistence type="predicted"/>
<evidence type="ECO:0000256" key="4">
    <source>
        <dbReference type="SAM" id="SignalP"/>
    </source>
</evidence>
<dbReference type="RefSeq" id="WP_311414051.1">
    <property type="nucleotide sequence ID" value="NZ_JAVRFL010000036.1"/>
</dbReference>
<dbReference type="EMBL" id="JAVRFL010000036">
    <property type="protein sequence ID" value="MDT0532293.1"/>
    <property type="molecule type" value="Genomic_DNA"/>
</dbReference>
<dbReference type="InterPro" id="IPR025645">
    <property type="entry name" value="DUF4349"/>
</dbReference>
<keyword evidence="1" id="KW-0175">Coiled coil</keyword>
<keyword evidence="7" id="KW-1185">Reference proteome</keyword>
<feature type="domain" description="DUF4349" evidence="5">
    <location>
        <begin position="89"/>
        <end position="295"/>
    </location>
</feature>
<feature type="coiled-coil region" evidence="1">
    <location>
        <begin position="204"/>
        <end position="231"/>
    </location>
</feature>
<evidence type="ECO:0000259" key="5">
    <source>
        <dbReference type="Pfam" id="PF14257"/>
    </source>
</evidence>
<evidence type="ECO:0000313" key="7">
    <source>
        <dbReference type="Proteomes" id="UP001180973"/>
    </source>
</evidence>
<feature type="region of interest" description="Disordered" evidence="2">
    <location>
        <begin position="308"/>
        <end position="335"/>
    </location>
</feature>
<organism evidence="6 7">
    <name type="scientific">Micromonospora reichwaldensis</name>
    <dbReference type="NCBI Taxonomy" id="3075516"/>
    <lineage>
        <taxon>Bacteria</taxon>
        <taxon>Bacillati</taxon>
        <taxon>Actinomycetota</taxon>
        <taxon>Actinomycetes</taxon>
        <taxon>Micromonosporales</taxon>
        <taxon>Micromonosporaceae</taxon>
        <taxon>Micromonospora</taxon>
    </lineage>
</organism>
<feature type="transmembrane region" description="Helical" evidence="3">
    <location>
        <begin position="274"/>
        <end position="300"/>
    </location>
</feature>
<gene>
    <name evidence="6" type="ORF">RM555_25155</name>
</gene>
<name>A0ABU2X281_9ACTN</name>